<dbReference type="GO" id="GO:0006032">
    <property type="term" value="P:chitin catabolic process"/>
    <property type="evidence" value="ECO:0007669"/>
    <property type="project" value="InterPro"/>
</dbReference>
<dbReference type="PROSITE" id="PS51257">
    <property type="entry name" value="PROKAR_LIPOPROTEIN"/>
    <property type="match status" value="1"/>
</dbReference>
<dbReference type="InterPro" id="IPR000726">
    <property type="entry name" value="Glyco_hydro_19_cat"/>
</dbReference>
<accession>A0AAU9CLA3</accession>
<reference evidence="6 7" key="1">
    <citation type="submission" date="2021-12" db="EMBL/GenBank/DDBJ databases">
        <title>Genome sequencing of bacteria with rrn-lacking chromosome and rrn-plasmid.</title>
        <authorList>
            <person name="Anda M."/>
            <person name="Iwasaki W."/>
        </authorList>
    </citation>
    <scope>NUCLEOTIDE SEQUENCE [LARGE SCALE GENOMIC DNA]</scope>
    <source>
        <strain evidence="6 7">DSM 100852</strain>
        <plasmid evidence="6 7">pFA6</plasmid>
    </source>
</reference>
<dbReference type="InterPro" id="IPR023346">
    <property type="entry name" value="Lysozyme-like_dom_sf"/>
</dbReference>
<gene>
    <name evidence="6" type="ORF">FUAX_51960</name>
</gene>
<evidence type="ECO:0000256" key="4">
    <source>
        <dbReference type="SAM" id="SignalP"/>
    </source>
</evidence>
<dbReference type="PANTHER" id="PTHR22595:SF79">
    <property type="entry name" value="CHITINASE 12"/>
    <property type="match status" value="1"/>
</dbReference>
<dbReference type="SUPFAM" id="SSF53955">
    <property type="entry name" value="Lysozyme-like"/>
    <property type="match status" value="1"/>
</dbReference>
<dbReference type="Gene3D" id="1.10.530.10">
    <property type="match status" value="2"/>
</dbReference>
<sequence>MRKIRDSRLWGGLSSLLFAMVVMMACDSDGGTDTETPPPAKPDPTDPVEPTPPDDEDDNGNGSSSIAELVSLEQYYELFPFRCGSEGAQSEGANQCGNEDFYTYENFLKAAEAMAGIKVRIEQRDATYYIPPRIYRIDKNTGEEKLVSDPPEFNDEWVQTLPIVSTVVDYATFAAEGSDADRRRELAAFFANIAQETTGGWATAPGGKYAWGLFYKEELGYYGSSHVGYAVPHKQYPPTEGKSYHGRGPIQLSYNYNYGQVSEYLFGDKSVMLDNPERVSEDGAFAFQTAIWFWMTPQFPKPSCHQAMIPGIWTPSSADQSVGRKQGFALTIAIINGGVECGGPNEKAQGRFKHFEVFAKALNTSTGLDGGDDTDLDCRNIQPY</sequence>
<evidence type="ECO:0000256" key="3">
    <source>
        <dbReference type="SAM" id="MobiDB-lite"/>
    </source>
</evidence>
<organism evidence="6 7">
    <name type="scientific">Fulvitalea axinellae</name>
    <dbReference type="NCBI Taxonomy" id="1182444"/>
    <lineage>
        <taxon>Bacteria</taxon>
        <taxon>Pseudomonadati</taxon>
        <taxon>Bacteroidota</taxon>
        <taxon>Cytophagia</taxon>
        <taxon>Cytophagales</taxon>
        <taxon>Persicobacteraceae</taxon>
        <taxon>Fulvitalea</taxon>
    </lineage>
</organism>
<evidence type="ECO:0000313" key="7">
    <source>
        <dbReference type="Proteomes" id="UP001348817"/>
    </source>
</evidence>
<keyword evidence="4" id="KW-0732">Signal</keyword>
<dbReference type="KEGG" id="fax:FUAX_51960"/>
<keyword evidence="6" id="KW-0614">Plasmid</keyword>
<dbReference type="Pfam" id="PF00182">
    <property type="entry name" value="Glyco_hydro_19"/>
    <property type="match status" value="1"/>
</dbReference>
<dbReference type="RefSeq" id="WP_338396060.1">
    <property type="nucleotide sequence ID" value="NZ_AP025320.1"/>
</dbReference>
<evidence type="ECO:0000256" key="1">
    <source>
        <dbReference type="ARBA" id="ARBA00022821"/>
    </source>
</evidence>
<evidence type="ECO:0000256" key="2">
    <source>
        <dbReference type="ARBA" id="ARBA00023157"/>
    </source>
</evidence>
<evidence type="ECO:0000259" key="5">
    <source>
        <dbReference type="Pfam" id="PF00182"/>
    </source>
</evidence>
<keyword evidence="7" id="KW-1185">Reference proteome</keyword>
<protein>
    <recommendedName>
        <fullName evidence="5">Glycoside hydrolase family 19 catalytic domain-containing protein</fullName>
    </recommendedName>
</protein>
<feature type="region of interest" description="Disordered" evidence="3">
    <location>
        <begin position="28"/>
        <end position="64"/>
    </location>
</feature>
<feature type="compositionally biased region" description="Pro residues" evidence="3">
    <location>
        <begin position="36"/>
        <end position="51"/>
    </location>
</feature>
<dbReference type="Gene3D" id="3.30.20.10">
    <property type="entry name" value="Endochitinase, domain 2"/>
    <property type="match status" value="1"/>
</dbReference>
<feature type="chain" id="PRO_5043526864" description="Glycoside hydrolase family 19 catalytic domain-containing protein" evidence="4">
    <location>
        <begin position="25"/>
        <end position="384"/>
    </location>
</feature>
<feature type="domain" description="Glycoside hydrolase family 19 catalytic" evidence="5">
    <location>
        <begin position="165"/>
        <end position="367"/>
    </location>
</feature>
<feature type="signal peptide" evidence="4">
    <location>
        <begin position="1"/>
        <end position="24"/>
    </location>
</feature>
<keyword evidence="1" id="KW-0611">Plant defense</keyword>
<dbReference type="Proteomes" id="UP001348817">
    <property type="component" value="Plasmid pFA6"/>
</dbReference>
<dbReference type="GO" id="GO:0006952">
    <property type="term" value="P:defense response"/>
    <property type="evidence" value="ECO:0007669"/>
    <property type="project" value="UniProtKB-KW"/>
</dbReference>
<geneLocation type="plasmid" evidence="6 7">
    <name>pFA6</name>
</geneLocation>
<evidence type="ECO:0000313" key="6">
    <source>
        <dbReference type="EMBL" id="BDD12764.1"/>
    </source>
</evidence>
<proteinExistence type="predicted"/>
<dbReference type="GO" id="GO:0016998">
    <property type="term" value="P:cell wall macromolecule catabolic process"/>
    <property type="evidence" value="ECO:0007669"/>
    <property type="project" value="InterPro"/>
</dbReference>
<dbReference type="GO" id="GO:0004568">
    <property type="term" value="F:chitinase activity"/>
    <property type="evidence" value="ECO:0007669"/>
    <property type="project" value="InterPro"/>
</dbReference>
<name>A0AAU9CLA3_9BACT</name>
<dbReference type="PANTHER" id="PTHR22595">
    <property type="entry name" value="CHITINASE-RELATED"/>
    <property type="match status" value="1"/>
</dbReference>
<dbReference type="CDD" id="cd00325">
    <property type="entry name" value="chitinase_GH19"/>
    <property type="match status" value="1"/>
</dbReference>
<keyword evidence="2" id="KW-1015">Disulfide bond</keyword>
<dbReference type="AlphaFoldDB" id="A0AAU9CLA3"/>
<dbReference type="EMBL" id="AP025320">
    <property type="protein sequence ID" value="BDD12764.1"/>
    <property type="molecule type" value="Genomic_DNA"/>
</dbReference>